<feature type="region of interest" description="Disordered" evidence="1">
    <location>
        <begin position="55"/>
        <end position="78"/>
    </location>
</feature>
<evidence type="ECO:0000313" key="3">
    <source>
        <dbReference type="Proteomes" id="UP001174997"/>
    </source>
</evidence>
<gene>
    <name evidence="2" type="ORF">QBC41DRAFT_321933</name>
</gene>
<evidence type="ECO:0000313" key="2">
    <source>
        <dbReference type="EMBL" id="KAK0668486.1"/>
    </source>
</evidence>
<evidence type="ECO:0000256" key="1">
    <source>
        <dbReference type="SAM" id="MobiDB-lite"/>
    </source>
</evidence>
<dbReference type="AlphaFoldDB" id="A0AA39ZCP3"/>
<name>A0AA39ZCP3_9PEZI</name>
<dbReference type="EMBL" id="JAULSY010000056">
    <property type="protein sequence ID" value="KAK0668486.1"/>
    <property type="molecule type" value="Genomic_DNA"/>
</dbReference>
<proteinExistence type="predicted"/>
<reference evidence="2" key="1">
    <citation type="submission" date="2023-06" db="EMBL/GenBank/DDBJ databases">
        <title>Genome-scale phylogeny and comparative genomics of the fungal order Sordariales.</title>
        <authorList>
            <consortium name="Lawrence Berkeley National Laboratory"/>
            <person name="Hensen N."/>
            <person name="Bonometti L."/>
            <person name="Westerberg I."/>
            <person name="Brannstrom I.O."/>
            <person name="Guillou S."/>
            <person name="Cros-Aarteil S."/>
            <person name="Calhoun S."/>
            <person name="Haridas S."/>
            <person name="Kuo A."/>
            <person name="Mondo S."/>
            <person name="Pangilinan J."/>
            <person name="Riley R."/>
            <person name="Labutti K."/>
            <person name="Andreopoulos B."/>
            <person name="Lipzen A."/>
            <person name="Chen C."/>
            <person name="Yanf M."/>
            <person name="Daum C."/>
            <person name="Ng V."/>
            <person name="Clum A."/>
            <person name="Steindorff A."/>
            <person name="Ohm R."/>
            <person name="Martin F."/>
            <person name="Silar P."/>
            <person name="Natvig D."/>
            <person name="Lalanne C."/>
            <person name="Gautier V."/>
            <person name="Ament-Velasquez S.L."/>
            <person name="Kruys A."/>
            <person name="Hutchinson M.I."/>
            <person name="Powell A.J."/>
            <person name="Barry K."/>
            <person name="Miller A.N."/>
            <person name="Grigoriev I.V."/>
            <person name="Debuchy R."/>
            <person name="Gladieux P."/>
            <person name="Thoren M.H."/>
            <person name="Johannesson H."/>
        </authorList>
    </citation>
    <scope>NUCLEOTIDE SEQUENCE</scope>
    <source>
        <strain evidence="2">CBS 307.81</strain>
    </source>
</reference>
<organism evidence="2 3">
    <name type="scientific">Cercophora samala</name>
    <dbReference type="NCBI Taxonomy" id="330535"/>
    <lineage>
        <taxon>Eukaryota</taxon>
        <taxon>Fungi</taxon>
        <taxon>Dikarya</taxon>
        <taxon>Ascomycota</taxon>
        <taxon>Pezizomycotina</taxon>
        <taxon>Sordariomycetes</taxon>
        <taxon>Sordariomycetidae</taxon>
        <taxon>Sordariales</taxon>
        <taxon>Lasiosphaeriaceae</taxon>
        <taxon>Cercophora</taxon>
    </lineage>
</organism>
<keyword evidence="3" id="KW-1185">Reference proteome</keyword>
<dbReference type="Proteomes" id="UP001174997">
    <property type="component" value="Unassembled WGS sequence"/>
</dbReference>
<sequence>MCTQSNWLFQLCGHRAFAKFDNCEYFGKGCFGAPGRHIDWPVEDLCNDCKIKPLDPNPNPNPDPYGGSKERARKNKKA</sequence>
<protein>
    <submittedName>
        <fullName evidence="2">Uncharacterized protein</fullName>
    </submittedName>
</protein>
<comment type="caution">
    <text evidence="2">The sequence shown here is derived from an EMBL/GenBank/DDBJ whole genome shotgun (WGS) entry which is preliminary data.</text>
</comment>
<accession>A0AA39ZCP3</accession>